<dbReference type="PANTHER" id="PTHR28079">
    <property type="entry name" value="RNA POLYMERASE I-SPECIFIC TRANSCRIPTION INITIATION FACTOR RRN5"/>
    <property type="match status" value="1"/>
</dbReference>
<feature type="compositionally biased region" description="Basic and acidic residues" evidence="1">
    <location>
        <begin position="579"/>
        <end position="605"/>
    </location>
</feature>
<reference evidence="2 3" key="1">
    <citation type="submission" date="2017-04" db="EMBL/GenBank/DDBJ databases">
        <title>Draft genome sequence of Marssonina coronaria NL1: causal agent of apple blotch.</title>
        <authorList>
            <person name="Cheng Q."/>
        </authorList>
    </citation>
    <scope>NUCLEOTIDE SEQUENCE [LARGE SCALE GENOMIC DNA]</scope>
    <source>
        <strain evidence="2 3">NL1</strain>
    </source>
</reference>
<protein>
    <submittedName>
        <fullName evidence="2">Uncharacterized protein</fullName>
    </submittedName>
</protein>
<dbReference type="PANTHER" id="PTHR28079:SF1">
    <property type="entry name" value="RNA POLYMERASE I-SPECIFIC TRANSCRIPTION INITIATION FACTOR RRN5"/>
    <property type="match status" value="1"/>
</dbReference>
<feature type="compositionally biased region" description="Low complexity" evidence="1">
    <location>
        <begin position="23"/>
        <end position="34"/>
    </location>
</feature>
<comment type="caution">
    <text evidence="2">The sequence shown here is derived from an EMBL/GenBank/DDBJ whole genome shotgun (WGS) entry which is preliminary data.</text>
</comment>
<evidence type="ECO:0000313" key="3">
    <source>
        <dbReference type="Proteomes" id="UP000242519"/>
    </source>
</evidence>
<accession>A0A218ZCQ6</accession>
<dbReference type="GO" id="GO:0000182">
    <property type="term" value="F:rDNA binding"/>
    <property type="evidence" value="ECO:0007669"/>
    <property type="project" value="TreeGrafter"/>
</dbReference>
<dbReference type="OrthoDB" id="2240312at2759"/>
<name>A0A218ZCQ6_9HELO</name>
<evidence type="ECO:0000256" key="1">
    <source>
        <dbReference type="SAM" id="MobiDB-lite"/>
    </source>
</evidence>
<feature type="compositionally biased region" description="Low complexity" evidence="1">
    <location>
        <begin position="628"/>
        <end position="645"/>
    </location>
</feature>
<feature type="compositionally biased region" description="Basic and acidic residues" evidence="1">
    <location>
        <begin position="85"/>
        <end position="94"/>
    </location>
</feature>
<evidence type="ECO:0000313" key="2">
    <source>
        <dbReference type="EMBL" id="OWP05532.1"/>
    </source>
</evidence>
<sequence>MNDTVMALGEPDVPQTTYDSDESSGSAYESSSDEQNSSYDEYENAPASRAGSARIRRRRLSKARGNVRGMRNSDHSESQGGRAPSSDREDKNFEDAAEWAANFQPPSVEDIKTPPRGRRAMKSKAHKPVSKRKALKPASEIRVKRLKSFYSNEYREMLNEEIQDAQARANPNVKTKASQIGSSVWSEAEKKLPAAVEISDECVALLERAGDAIAIHQEVAEEKVEKTKWGDSWLITEDVARSIEKRRRDAAGEQAMEEVLPAANLLHLRTWLELSRQIFMNPAAPRDEDNWEIIAEPGERPAVRATAFEDFHSLTVSITKRIVSTVLYCTMSRLRARSSKTTKHSEITVGDVEAALNILGMRTSSNEFWIGCAKRCNLQIIDDGSTMTHTEVEEALREELFETARSRSCSVTRYDQARVTSWNEDVYSSSSEMDIESTDSESEYIHLLGSDEGFMSSPSESSSLNDAPALKRKIHPADAEEAAAEAQDAHTEAFDMHASQVEEIRLWNMLNQSAPFEFSAEPVVDQAPRPPQDFMVERENWRTHFDYVSEWEVMETPVREEEFLRNRMRRSRLVKGRAARNERGRSNDDKRLVREEQGLRLRDDTGVFGRFGEEQGDGGDEPPDSDPEQASLDDQSQSSDEAIAA</sequence>
<dbReference type="GO" id="GO:0006361">
    <property type="term" value="P:transcription initiation at RNA polymerase I promoter"/>
    <property type="evidence" value="ECO:0007669"/>
    <property type="project" value="TreeGrafter"/>
</dbReference>
<dbReference type="Proteomes" id="UP000242519">
    <property type="component" value="Unassembled WGS sequence"/>
</dbReference>
<dbReference type="AlphaFoldDB" id="A0A218ZCQ6"/>
<dbReference type="EMBL" id="MZNU01000068">
    <property type="protein sequence ID" value="OWP05532.1"/>
    <property type="molecule type" value="Genomic_DNA"/>
</dbReference>
<feature type="region of interest" description="Disordered" evidence="1">
    <location>
        <begin position="1"/>
        <end position="136"/>
    </location>
</feature>
<feature type="region of interest" description="Disordered" evidence="1">
    <location>
        <begin position="574"/>
        <end position="645"/>
    </location>
</feature>
<gene>
    <name evidence="2" type="ORF">B2J93_7876</name>
</gene>
<dbReference type="STRING" id="503106.A0A218ZCQ6"/>
<proteinExistence type="predicted"/>
<organism evidence="2 3">
    <name type="scientific">Diplocarpon coronariae</name>
    <dbReference type="NCBI Taxonomy" id="2795749"/>
    <lineage>
        <taxon>Eukaryota</taxon>
        <taxon>Fungi</taxon>
        <taxon>Dikarya</taxon>
        <taxon>Ascomycota</taxon>
        <taxon>Pezizomycotina</taxon>
        <taxon>Leotiomycetes</taxon>
        <taxon>Helotiales</taxon>
        <taxon>Drepanopezizaceae</taxon>
        <taxon>Diplocarpon</taxon>
    </lineage>
</organism>
<feature type="compositionally biased region" description="Basic residues" evidence="1">
    <location>
        <begin position="115"/>
        <end position="135"/>
    </location>
</feature>
<dbReference type="GO" id="GO:0000500">
    <property type="term" value="C:RNA polymerase I upstream activating factor complex"/>
    <property type="evidence" value="ECO:0007669"/>
    <property type="project" value="InterPro"/>
</dbReference>
<dbReference type="InterPro" id="IPR039601">
    <property type="entry name" value="Rrn5"/>
</dbReference>
<feature type="compositionally biased region" description="Acidic residues" evidence="1">
    <location>
        <begin position="614"/>
        <end position="627"/>
    </location>
</feature>
<keyword evidence="3" id="KW-1185">Reference proteome</keyword>
<dbReference type="GO" id="GO:0042790">
    <property type="term" value="P:nucleolar large rRNA transcription by RNA polymerase I"/>
    <property type="evidence" value="ECO:0007669"/>
    <property type="project" value="InterPro"/>
</dbReference>
<dbReference type="InParanoid" id="A0A218ZCQ6"/>
<dbReference type="GO" id="GO:0001181">
    <property type="term" value="F:RNA polymerase I general transcription initiation factor activity"/>
    <property type="evidence" value="ECO:0007669"/>
    <property type="project" value="TreeGrafter"/>
</dbReference>